<gene>
    <name evidence="6" type="primary">rpsG</name>
    <name evidence="8" type="ORF">COT04_00495</name>
</gene>
<dbReference type="GO" id="GO:0000049">
    <property type="term" value="F:tRNA binding"/>
    <property type="evidence" value="ECO:0007669"/>
    <property type="project" value="UniProtKB-UniRule"/>
</dbReference>
<dbReference type="EMBL" id="PEXA01000016">
    <property type="protein sequence ID" value="PIU33339.1"/>
    <property type="molecule type" value="Genomic_DNA"/>
</dbReference>
<dbReference type="SUPFAM" id="SSF47973">
    <property type="entry name" value="Ribosomal protein S7"/>
    <property type="match status" value="1"/>
</dbReference>
<dbReference type="InterPro" id="IPR005717">
    <property type="entry name" value="Ribosomal_uS7_bac/org-type"/>
</dbReference>
<dbReference type="Pfam" id="PF00177">
    <property type="entry name" value="Ribosomal_S7"/>
    <property type="match status" value="1"/>
</dbReference>
<organism evidence="8 9">
    <name type="scientific">Candidatus Shapirobacteria bacterium CG07_land_8_20_14_0_80_39_12</name>
    <dbReference type="NCBI Taxonomy" id="1974480"/>
    <lineage>
        <taxon>Bacteria</taxon>
        <taxon>Candidatus Shapironibacteriota</taxon>
    </lineage>
</organism>
<evidence type="ECO:0000313" key="8">
    <source>
        <dbReference type="EMBL" id="PIU33339.1"/>
    </source>
</evidence>
<dbReference type="InterPro" id="IPR000235">
    <property type="entry name" value="Ribosomal_uS7"/>
</dbReference>
<dbReference type="AlphaFoldDB" id="A0A2M6YQB2"/>
<dbReference type="Gene3D" id="1.10.455.10">
    <property type="entry name" value="Ribosomal protein S7 domain"/>
    <property type="match status" value="1"/>
</dbReference>
<comment type="similarity">
    <text evidence="1 6">Belongs to the universal ribosomal protein uS7 family.</text>
</comment>
<protein>
    <recommendedName>
        <fullName evidence="6">Small ribosomal subunit protein uS7</fullName>
    </recommendedName>
</protein>
<dbReference type="HAMAP" id="MF_00480_B">
    <property type="entry name" value="Ribosomal_uS7_B"/>
    <property type="match status" value="1"/>
</dbReference>
<dbReference type="CDD" id="cd14869">
    <property type="entry name" value="uS7_Bacteria"/>
    <property type="match status" value="1"/>
</dbReference>
<dbReference type="NCBIfam" id="TIGR01029">
    <property type="entry name" value="rpsG_bact"/>
    <property type="match status" value="1"/>
</dbReference>
<name>A0A2M6YQB2_9BACT</name>
<accession>A0A2M6YQB2</accession>
<sequence>MSRIGKIKKRIVAPDPLYQSRLVAHLINRVMLSGKKTVAQNQVYKALEALVKGKNKDEVKEAGPLEILSTALENLKPVMEVRPRRIGGAAYQVPVSVRADRREALAIRWLIQAAHKKSNKEYREFWQKLAAEIQDAYNNTGTAIKKKQDVHKMAEANKAFAHFRW</sequence>
<evidence type="ECO:0000256" key="3">
    <source>
        <dbReference type="ARBA" id="ARBA00022884"/>
    </source>
</evidence>
<keyword evidence="4 6" id="KW-0689">Ribosomal protein</keyword>
<keyword evidence="2 6" id="KW-0699">rRNA-binding</keyword>
<evidence type="ECO:0000256" key="2">
    <source>
        <dbReference type="ARBA" id="ARBA00022730"/>
    </source>
</evidence>
<proteinExistence type="inferred from homology"/>
<comment type="subunit">
    <text evidence="6">Part of the 30S ribosomal subunit. Contacts proteins S9 and S11.</text>
</comment>
<dbReference type="GO" id="GO:0015935">
    <property type="term" value="C:small ribosomal subunit"/>
    <property type="evidence" value="ECO:0007669"/>
    <property type="project" value="InterPro"/>
</dbReference>
<dbReference type="InterPro" id="IPR023798">
    <property type="entry name" value="Ribosomal_uS7_dom"/>
</dbReference>
<dbReference type="GO" id="GO:0006412">
    <property type="term" value="P:translation"/>
    <property type="evidence" value="ECO:0007669"/>
    <property type="project" value="UniProtKB-UniRule"/>
</dbReference>
<evidence type="ECO:0000313" key="9">
    <source>
        <dbReference type="Proteomes" id="UP000229559"/>
    </source>
</evidence>
<dbReference type="InterPro" id="IPR036823">
    <property type="entry name" value="Ribosomal_uS7_dom_sf"/>
</dbReference>
<keyword evidence="5 6" id="KW-0687">Ribonucleoprotein</keyword>
<keyword evidence="3 6" id="KW-0694">RNA-binding</keyword>
<comment type="function">
    <text evidence="6">One of the primary rRNA binding proteins, it binds directly to 16S rRNA where it nucleates assembly of the head domain of the 30S subunit. Is located at the subunit interface close to the decoding center, probably blocks exit of the E-site tRNA.</text>
</comment>
<evidence type="ECO:0000256" key="4">
    <source>
        <dbReference type="ARBA" id="ARBA00022980"/>
    </source>
</evidence>
<keyword evidence="6" id="KW-0820">tRNA-binding</keyword>
<dbReference type="PANTHER" id="PTHR11205">
    <property type="entry name" value="RIBOSOMAL PROTEIN S7"/>
    <property type="match status" value="1"/>
</dbReference>
<dbReference type="PIRSF" id="PIRSF002122">
    <property type="entry name" value="RPS7p_RPS7a_RPS5e_RPS7o"/>
    <property type="match status" value="1"/>
</dbReference>
<dbReference type="GO" id="GO:0003735">
    <property type="term" value="F:structural constituent of ribosome"/>
    <property type="evidence" value="ECO:0007669"/>
    <property type="project" value="InterPro"/>
</dbReference>
<dbReference type="FunFam" id="1.10.455.10:FF:000001">
    <property type="entry name" value="30S ribosomal protein S7"/>
    <property type="match status" value="1"/>
</dbReference>
<evidence type="ECO:0000256" key="5">
    <source>
        <dbReference type="ARBA" id="ARBA00023274"/>
    </source>
</evidence>
<evidence type="ECO:0000256" key="6">
    <source>
        <dbReference type="HAMAP-Rule" id="MF_00480"/>
    </source>
</evidence>
<reference evidence="9" key="1">
    <citation type="submission" date="2017-09" db="EMBL/GenBank/DDBJ databases">
        <title>Depth-based differentiation of microbial function through sediment-hosted aquifers and enrichment of novel symbionts in the deep terrestrial subsurface.</title>
        <authorList>
            <person name="Probst A.J."/>
            <person name="Ladd B."/>
            <person name="Jarett J.K."/>
            <person name="Geller-Mcgrath D.E."/>
            <person name="Sieber C.M.K."/>
            <person name="Emerson J.B."/>
            <person name="Anantharaman K."/>
            <person name="Thomas B.C."/>
            <person name="Malmstrom R."/>
            <person name="Stieglmeier M."/>
            <person name="Klingl A."/>
            <person name="Woyke T."/>
            <person name="Ryan C.M."/>
            <person name="Banfield J.F."/>
        </authorList>
    </citation>
    <scope>NUCLEOTIDE SEQUENCE [LARGE SCALE GENOMIC DNA]</scope>
</reference>
<feature type="domain" description="Small ribosomal subunit protein uS7" evidence="7">
    <location>
        <begin position="4"/>
        <end position="158"/>
    </location>
</feature>
<dbReference type="GO" id="GO:0019843">
    <property type="term" value="F:rRNA binding"/>
    <property type="evidence" value="ECO:0007669"/>
    <property type="project" value="UniProtKB-UniRule"/>
</dbReference>
<evidence type="ECO:0000259" key="7">
    <source>
        <dbReference type="Pfam" id="PF00177"/>
    </source>
</evidence>
<evidence type="ECO:0000256" key="1">
    <source>
        <dbReference type="ARBA" id="ARBA00007151"/>
    </source>
</evidence>
<comment type="caution">
    <text evidence="8">The sequence shown here is derived from an EMBL/GenBank/DDBJ whole genome shotgun (WGS) entry which is preliminary data.</text>
</comment>
<dbReference type="Proteomes" id="UP000229559">
    <property type="component" value="Unassembled WGS sequence"/>
</dbReference>